<name>A0A3D9IMM0_9BACL</name>
<dbReference type="Proteomes" id="UP000256977">
    <property type="component" value="Unassembled WGS sequence"/>
</dbReference>
<dbReference type="EMBL" id="QRDZ01000027">
    <property type="protein sequence ID" value="RED62965.1"/>
    <property type="molecule type" value="Genomic_DNA"/>
</dbReference>
<protein>
    <submittedName>
        <fullName evidence="1">Uncharacterized protein</fullName>
    </submittedName>
</protein>
<accession>A0A3D9IMM0</accession>
<keyword evidence="2" id="KW-1185">Reference proteome</keyword>
<evidence type="ECO:0000313" key="1">
    <source>
        <dbReference type="EMBL" id="RED62965.1"/>
    </source>
</evidence>
<organism evidence="1 2">
    <name type="scientific">Cohnella phaseoli</name>
    <dbReference type="NCBI Taxonomy" id="456490"/>
    <lineage>
        <taxon>Bacteria</taxon>
        <taxon>Bacillati</taxon>
        <taxon>Bacillota</taxon>
        <taxon>Bacilli</taxon>
        <taxon>Bacillales</taxon>
        <taxon>Paenibacillaceae</taxon>
        <taxon>Cohnella</taxon>
    </lineage>
</organism>
<comment type="caution">
    <text evidence="1">The sequence shown here is derived from an EMBL/GenBank/DDBJ whole genome shotgun (WGS) entry which is preliminary data.</text>
</comment>
<dbReference type="AlphaFoldDB" id="A0A3D9IMM0"/>
<proteinExistence type="predicted"/>
<gene>
    <name evidence="1" type="ORF">DFP98_12767</name>
</gene>
<evidence type="ECO:0000313" key="2">
    <source>
        <dbReference type="Proteomes" id="UP000256977"/>
    </source>
</evidence>
<sequence length="39" mass="4699">MRTGSWNDHAIKRKIRLKCAKRPILKEIERIIGFKFEKS</sequence>
<reference evidence="1 2" key="1">
    <citation type="submission" date="2018-07" db="EMBL/GenBank/DDBJ databases">
        <title>Genomic Encyclopedia of Type Strains, Phase III (KMG-III): the genomes of soil and plant-associated and newly described type strains.</title>
        <authorList>
            <person name="Whitman W."/>
        </authorList>
    </citation>
    <scope>NUCLEOTIDE SEQUENCE [LARGE SCALE GENOMIC DNA]</scope>
    <source>
        <strain evidence="1 2">CECT 7287</strain>
    </source>
</reference>